<dbReference type="Pfam" id="PF00069">
    <property type="entry name" value="Pkinase"/>
    <property type="match status" value="1"/>
</dbReference>
<dbReference type="InterPro" id="IPR011009">
    <property type="entry name" value="Kinase-like_dom_sf"/>
</dbReference>
<dbReference type="SUPFAM" id="SSF46585">
    <property type="entry name" value="HR1 repeat"/>
    <property type="match status" value="1"/>
</dbReference>
<evidence type="ECO:0000256" key="10">
    <source>
        <dbReference type="ARBA" id="ARBA00022741"/>
    </source>
</evidence>
<keyword evidence="10 20" id="KW-0547">Nucleotide-binding</keyword>
<evidence type="ECO:0000256" key="21">
    <source>
        <dbReference type="SAM" id="MobiDB-lite"/>
    </source>
</evidence>
<evidence type="ECO:0000256" key="22">
    <source>
        <dbReference type="SAM" id="Phobius"/>
    </source>
</evidence>
<evidence type="ECO:0000256" key="20">
    <source>
        <dbReference type="PROSITE-ProRule" id="PRU10141"/>
    </source>
</evidence>
<dbReference type="GO" id="GO:0106310">
    <property type="term" value="F:protein serine kinase activity"/>
    <property type="evidence" value="ECO:0007669"/>
    <property type="project" value="RHEA"/>
</dbReference>
<dbReference type="InterPro" id="IPR046349">
    <property type="entry name" value="C1-like_sf"/>
</dbReference>
<evidence type="ECO:0000259" key="28">
    <source>
        <dbReference type="PROSITE" id="PS51860"/>
    </source>
</evidence>
<dbReference type="PROSITE" id="PS51860">
    <property type="entry name" value="REM_1"/>
    <property type="match status" value="2"/>
</dbReference>
<dbReference type="FunFam" id="1.10.510.10:FF:000101">
    <property type="entry name" value="Protein kinase C"/>
    <property type="match status" value="1"/>
</dbReference>
<keyword evidence="11" id="KW-0863">Zinc-finger</keyword>
<dbReference type="PROSITE" id="PS00479">
    <property type="entry name" value="ZF_DAG_PE_1"/>
    <property type="match status" value="1"/>
</dbReference>
<feature type="transmembrane region" description="Helical" evidence="22">
    <location>
        <begin position="138"/>
        <end position="159"/>
    </location>
</feature>
<dbReference type="InterPro" id="IPR000719">
    <property type="entry name" value="Prot_kinase_dom"/>
</dbReference>
<feature type="compositionally biased region" description="Gly residues" evidence="21">
    <location>
        <begin position="682"/>
        <end position="695"/>
    </location>
</feature>
<evidence type="ECO:0000256" key="7">
    <source>
        <dbReference type="ARBA" id="ARBA00022692"/>
    </source>
</evidence>
<dbReference type="GO" id="GO:0004697">
    <property type="term" value="F:diacylglycerol-dependent serine/threonine kinase activity"/>
    <property type="evidence" value="ECO:0007669"/>
    <property type="project" value="UniProtKB-EC"/>
</dbReference>
<dbReference type="PROSITE" id="PS50004">
    <property type="entry name" value="C2"/>
    <property type="match status" value="1"/>
</dbReference>
<keyword evidence="12" id="KW-0418">Kinase</keyword>
<dbReference type="FunFam" id="1.20.1250.20:FF:000308">
    <property type="entry name" value="MFS efflux transporter"/>
    <property type="match status" value="1"/>
</dbReference>
<evidence type="ECO:0000256" key="9">
    <source>
        <dbReference type="ARBA" id="ARBA00022737"/>
    </source>
</evidence>
<comment type="subcellular location">
    <subcellularLocation>
        <location evidence="1">Membrane</location>
        <topology evidence="1">Multi-pass membrane protein</topology>
    </subcellularLocation>
</comment>
<dbReference type="InterPro" id="IPR000961">
    <property type="entry name" value="AGC-kinase_C"/>
</dbReference>
<evidence type="ECO:0000256" key="11">
    <source>
        <dbReference type="ARBA" id="ARBA00022771"/>
    </source>
</evidence>
<feature type="region of interest" description="Disordered" evidence="21">
    <location>
        <begin position="642"/>
        <end position="715"/>
    </location>
</feature>
<feature type="region of interest" description="Disordered" evidence="21">
    <location>
        <begin position="537"/>
        <end position="575"/>
    </location>
</feature>
<keyword evidence="5" id="KW-0597">Phosphoprotein</keyword>
<feature type="binding site" evidence="20">
    <location>
        <position position="1344"/>
    </location>
    <ligand>
        <name>ATP</name>
        <dbReference type="ChEBI" id="CHEBI:30616"/>
    </ligand>
</feature>
<dbReference type="Gene3D" id="1.10.510.10">
    <property type="entry name" value="Transferase(Phosphotransferase) domain 1"/>
    <property type="match status" value="1"/>
</dbReference>
<feature type="compositionally biased region" description="Polar residues" evidence="21">
    <location>
        <begin position="537"/>
        <end position="553"/>
    </location>
</feature>
<evidence type="ECO:0000259" key="24">
    <source>
        <dbReference type="PROSITE" id="PS50011"/>
    </source>
</evidence>
<evidence type="ECO:0000256" key="19">
    <source>
        <dbReference type="PROSITE-ProRule" id="PRU01207"/>
    </source>
</evidence>
<evidence type="ECO:0000256" key="12">
    <source>
        <dbReference type="ARBA" id="ARBA00022777"/>
    </source>
</evidence>
<feature type="domain" description="AGC-kinase C-terminal" evidence="27">
    <location>
        <begin position="1546"/>
        <end position="1611"/>
    </location>
</feature>
<feature type="transmembrane region" description="Helical" evidence="22">
    <location>
        <begin position="448"/>
        <end position="471"/>
    </location>
</feature>
<evidence type="ECO:0000256" key="15">
    <source>
        <dbReference type="ARBA" id="ARBA00022989"/>
    </source>
</evidence>
<keyword evidence="15 22" id="KW-1133">Transmembrane helix</keyword>
<protein>
    <recommendedName>
        <fullName evidence="3">protein kinase C</fullName>
        <ecNumber evidence="3">2.7.11.13</ecNumber>
    </recommendedName>
</protein>
<keyword evidence="6" id="KW-0808">Transferase</keyword>
<evidence type="ECO:0000259" key="25">
    <source>
        <dbReference type="PROSITE" id="PS50081"/>
    </source>
</evidence>
<feature type="transmembrane region" description="Helical" evidence="22">
    <location>
        <begin position="235"/>
        <end position="253"/>
    </location>
</feature>
<dbReference type="Pfam" id="PF07690">
    <property type="entry name" value="MFS_1"/>
    <property type="match status" value="1"/>
</dbReference>
<dbReference type="InterPro" id="IPR002219">
    <property type="entry name" value="PKC_DAG/PE"/>
</dbReference>
<evidence type="ECO:0000256" key="2">
    <source>
        <dbReference type="ARBA" id="ARBA00005490"/>
    </source>
</evidence>
<dbReference type="SUPFAM" id="SSF57889">
    <property type="entry name" value="Cysteine-rich domain"/>
    <property type="match status" value="2"/>
</dbReference>
<dbReference type="PROSITE" id="PS50011">
    <property type="entry name" value="PROTEIN_KINASE_DOM"/>
    <property type="match status" value="1"/>
</dbReference>
<dbReference type="FunFam" id="3.30.60.20:FF:000014">
    <property type="entry name" value="Protein kinase C"/>
    <property type="match status" value="1"/>
</dbReference>
<feature type="domain" description="Phorbol-ester/DAG-type" evidence="25">
    <location>
        <begin position="1027"/>
        <end position="1075"/>
    </location>
</feature>
<dbReference type="CDD" id="cd11620">
    <property type="entry name" value="HR1_PKC-like_2_fungi"/>
    <property type="match status" value="1"/>
</dbReference>
<reference evidence="29 30" key="1">
    <citation type="submission" date="2015-06" db="EMBL/GenBank/DDBJ databases">
        <title>Talaromyces atroroseus IBT 11181 draft genome.</title>
        <authorList>
            <person name="Rasmussen K.B."/>
            <person name="Rasmussen S."/>
            <person name="Petersen B."/>
            <person name="Sicheritz-Ponten T."/>
            <person name="Mortensen U.H."/>
            <person name="Thrane U."/>
        </authorList>
    </citation>
    <scope>NUCLEOTIDE SEQUENCE [LARGE SCALE GENOMIC DNA]</scope>
    <source>
        <strain evidence="29 30">IBT 11181</strain>
    </source>
</reference>
<dbReference type="CDD" id="cd17333">
    <property type="entry name" value="MFS_FucP_MFSD4_like"/>
    <property type="match status" value="1"/>
</dbReference>
<name>A0A1Q5Q7S4_TALAT</name>
<proteinExistence type="inferred from homology"/>
<keyword evidence="4" id="KW-0723">Serine/threonine-protein kinase</keyword>
<dbReference type="Gene3D" id="2.60.40.150">
    <property type="entry name" value="C2 domain"/>
    <property type="match status" value="1"/>
</dbReference>
<comment type="catalytic activity">
    <reaction evidence="17">
        <text>L-threonyl-[protein] + ATP = O-phospho-L-threonyl-[protein] + ADP + H(+)</text>
        <dbReference type="Rhea" id="RHEA:46608"/>
        <dbReference type="Rhea" id="RHEA-COMP:11060"/>
        <dbReference type="Rhea" id="RHEA-COMP:11605"/>
        <dbReference type="ChEBI" id="CHEBI:15378"/>
        <dbReference type="ChEBI" id="CHEBI:30013"/>
        <dbReference type="ChEBI" id="CHEBI:30616"/>
        <dbReference type="ChEBI" id="CHEBI:61977"/>
        <dbReference type="ChEBI" id="CHEBI:456216"/>
        <dbReference type="EC" id="2.7.11.13"/>
    </reaction>
</comment>
<dbReference type="InterPro" id="IPR036274">
    <property type="entry name" value="HR1_rpt_sf"/>
</dbReference>
<feature type="domain" description="REM-1" evidence="28">
    <location>
        <begin position="567"/>
        <end position="643"/>
    </location>
</feature>
<feature type="domain" description="Protein kinase" evidence="24">
    <location>
        <begin position="1315"/>
        <end position="1545"/>
    </location>
</feature>
<dbReference type="InterPro" id="IPR037312">
    <property type="entry name" value="PKC-like_HR1"/>
</dbReference>
<dbReference type="PROSITE" id="PS50850">
    <property type="entry name" value="MFS"/>
    <property type="match status" value="1"/>
</dbReference>
<evidence type="ECO:0000256" key="8">
    <source>
        <dbReference type="ARBA" id="ARBA00022723"/>
    </source>
</evidence>
<feature type="transmembrane region" description="Helical" evidence="22">
    <location>
        <begin position="359"/>
        <end position="378"/>
    </location>
</feature>
<dbReference type="Gene3D" id="3.30.200.20">
    <property type="entry name" value="Phosphorylase Kinase, domain 1"/>
    <property type="match status" value="2"/>
</dbReference>
<feature type="compositionally biased region" description="Polar residues" evidence="21">
    <location>
        <begin position="1192"/>
        <end position="1206"/>
    </location>
</feature>
<keyword evidence="14 20" id="KW-0067">ATP-binding</keyword>
<dbReference type="FunFam" id="1.10.287.160:FF:000004">
    <property type="entry name" value="Protein kinase C"/>
    <property type="match status" value="1"/>
</dbReference>
<dbReference type="PROSITE" id="PS51285">
    <property type="entry name" value="AGC_KINASE_CTER"/>
    <property type="match status" value="1"/>
</dbReference>
<dbReference type="Proteomes" id="UP000214365">
    <property type="component" value="Unassembled WGS sequence"/>
</dbReference>
<dbReference type="PANTHER" id="PTHR23514">
    <property type="entry name" value="BYPASS OF STOP CODON PROTEIN 6"/>
    <property type="match status" value="1"/>
</dbReference>
<dbReference type="GO" id="GO:0022857">
    <property type="term" value="F:transmembrane transporter activity"/>
    <property type="evidence" value="ECO:0007669"/>
    <property type="project" value="InterPro"/>
</dbReference>
<dbReference type="SMART" id="SM00133">
    <property type="entry name" value="S_TK_X"/>
    <property type="match status" value="1"/>
</dbReference>
<dbReference type="GeneID" id="31008238"/>
<dbReference type="RefSeq" id="XP_020116396.1">
    <property type="nucleotide sequence ID" value="XM_020263375.1"/>
</dbReference>
<dbReference type="PROSITE" id="PS00108">
    <property type="entry name" value="PROTEIN_KINASE_ST"/>
    <property type="match status" value="1"/>
</dbReference>
<dbReference type="EMBL" id="LFMY01000015">
    <property type="protein sequence ID" value="OKL56275.1"/>
    <property type="molecule type" value="Genomic_DNA"/>
</dbReference>
<dbReference type="OrthoDB" id="63267at2759"/>
<evidence type="ECO:0000256" key="14">
    <source>
        <dbReference type="ARBA" id="ARBA00022840"/>
    </source>
</evidence>
<dbReference type="SUPFAM" id="SSF56112">
    <property type="entry name" value="Protein kinase-like (PK-like)"/>
    <property type="match status" value="1"/>
</dbReference>
<dbReference type="InterPro" id="IPR020846">
    <property type="entry name" value="MFS_dom"/>
</dbReference>
<dbReference type="Pfam" id="PF02185">
    <property type="entry name" value="HR1"/>
    <property type="match status" value="2"/>
</dbReference>
<comment type="similarity">
    <text evidence="2">Belongs to the protein kinase superfamily. AGC Ser/Thr protein kinase family. PKC subfamily.</text>
</comment>
<dbReference type="InterPro" id="IPR000008">
    <property type="entry name" value="C2_dom"/>
</dbReference>
<feature type="domain" description="C2" evidence="23">
    <location>
        <begin position="810"/>
        <end position="928"/>
    </location>
</feature>
<evidence type="ECO:0000259" key="23">
    <source>
        <dbReference type="PROSITE" id="PS50004"/>
    </source>
</evidence>
<dbReference type="GO" id="GO:0008270">
    <property type="term" value="F:zinc ion binding"/>
    <property type="evidence" value="ECO:0007669"/>
    <property type="project" value="UniProtKB-KW"/>
</dbReference>
<dbReference type="InterPro" id="IPR011072">
    <property type="entry name" value="HR1_rho-bd"/>
</dbReference>
<dbReference type="CDD" id="cd05570">
    <property type="entry name" value="STKc_PKC"/>
    <property type="match status" value="1"/>
</dbReference>
<evidence type="ECO:0000256" key="6">
    <source>
        <dbReference type="ARBA" id="ARBA00022679"/>
    </source>
</evidence>
<feature type="region of interest" description="Disordered" evidence="21">
    <location>
        <begin position="935"/>
        <end position="969"/>
    </location>
</feature>
<dbReference type="EC" id="2.7.11.13" evidence="3"/>
<dbReference type="Gene3D" id="1.10.287.160">
    <property type="entry name" value="HR1 repeat"/>
    <property type="match status" value="1"/>
</dbReference>
<keyword evidence="30" id="KW-1185">Reference proteome</keyword>
<dbReference type="GO" id="GO:0016020">
    <property type="term" value="C:membrane"/>
    <property type="evidence" value="ECO:0007669"/>
    <property type="project" value="UniProtKB-SubCell"/>
</dbReference>
<keyword evidence="19" id="KW-0175">Coiled coil</keyword>
<dbReference type="Pfam" id="PF00168">
    <property type="entry name" value="C2"/>
    <property type="match status" value="1"/>
</dbReference>
<evidence type="ECO:0000256" key="5">
    <source>
        <dbReference type="ARBA" id="ARBA00022553"/>
    </source>
</evidence>
<dbReference type="InterPro" id="IPR036259">
    <property type="entry name" value="MFS_trans_sf"/>
</dbReference>
<organism evidence="29 30">
    <name type="scientific">Talaromyces atroroseus</name>
    <dbReference type="NCBI Taxonomy" id="1441469"/>
    <lineage>
        <taxon>Eukaryota</taxon>
        <taxon>Fungi</taxon>
        <taxon>Dikarya</taxon>
        <taxon>Ascomycota</taxon>
        <taxon>Pezizomycotina</taxon>
        <taxon>Eurotiomycetes</taxon>
        <taxon>Eurotiomycetidae</taxon>
        <taxon>Eurotiales</taxon>
        <taxon>Trichocomaceae</taxon>
        <taxon>Talaromyces</taxon>
        <taxon>Talaromyces sect. Trachyspermi</taxon>
    </lineage>
</organism>
<feature type="region of interest" description="Disordered" evidence="21">
    <location>
        <begin position="1285"/>
        <end position="1306"/>
    </location>
</feature>
<dbReference type="Gene3D" id="1.20.1250.20">
    <property type="entry name" value="MFS general substrate transporter like domains"/>
    <property type="match status" value="2"/>
</dbReference>
<dbReference type="SMART" id="SM00109">
    <property type="entry name" value="C1"/>
    <property type="match status" value="1"/>
</dbReference>
<dbReference type="InterPro" id="IPR011701">
    <property type="entry name" value="MFS"/>
</dbReference>
<dbReference type="FunFam" id="2.60.40.150:FF:000191">
    <property type="entry name" value="Protein kinase C"/>
    <property type="match status" value="1"/>
</dbReference>
<evidence type="ECO:0000256" key="4">
    <source>
        <dbReference type="ARBA" id="ARBA00022527"/>
    </source>
</evidence>
<comment type="catalytic activity">
    <reaction evidence="18">
        <text>L-seryl-[protein] + ATP = O-phospho-L-seryl-[protein] + ADP + H(+)</text>
        <dbReference type="Rhea" id="RHEA:17989"/>
        <dbReference type="Rhea" id="RHEA-COMP:9863"/>
        <dbReference type="Rhea" id="RHEA-COMP:11604"/>
        <dbReference type="ChEBI" id="CHEBI:15378"/>
        <dbReference type="ChEBI" id="CHEBI:29999"/>
        <dbReference type="ChEBI" id="CHEBI:30616"/>
        <dbReference type="ChEBI" id="CHEBI:83421"/>
        <dbReference type="ChEBI" id="CHEBI:456216"/>
        <dbReference type="EC" id="2.7.11.13"/>
    </reaction>
</comment>
<keyword evidence="8" id="KW-0479">Metal-binding</keyword>
<feature type="domain" description="REM-1" evidence="28">
    <location>
        <begin position="726"/>
        <end position="803"/>
    </location>
</feature>
<dbReference type="SUPFAM" id="SSF49562">
    <property type="entry name" value="C2 domain (Calcium/lipid-binding domain, CaLB)"/>
    <property type="match status" value="1"/>
</dbReference>
<dbReference type="GO" id="GO:0007165">
    <property type="term" value="P:signal transduction"/>
    <property type="evidence" value="ECO:0007669"/>
    <property type="project" value="InterPro"/>
</dbReference>
<dbReference type="SUPFAM" id="SSF103473">
    <property type="entry name" value="MFS general substrate transporter"/>
    <property type="match status" value="1"/>
</dbReference>
<dbReference type="SMART" id="SM00220">
    <property type="entry name" value="S_TKc"/>
    <property type="match status" value="1"/>
</dbReference>
<accession>A0A1Q5Q7S4</accession>
<evidence type="ECO:0000313" key="30">
    <source>
        <dbReference type="Proteomes" id="UP000214365"/>
    </source>
</evidence>
<gene>
    <name evidence="29" type="ORF">UA08_08482</name>
</gene>
<evidence type="ECO:0000256" key="1">
    <source>
        <dbReference type="ARBA" id="ARBA00004141"/>
    </source>
</evidence>
<dbReference type="InterPro" id="IPR035892">
    <property type="entry name" value="C2_domain_sf"/>
</dbReference>
<dbReference type="FunFam" id="1.20.1250.20:FF:000286">
    <property type="entry name" value="MFS efflux transporter"/>
    <property type="match status" value="1"/>
</dbReference>
<dbReference type="SMART" id="SM00239">
    <property type="entry name" value="C2"/>
    <property type="match status" value="1"/>
</dbReference>
<dbReference type="Gene3D" id="3.30.60.20">
    <property type="match status" value="1"/>
</dbReference>
<dbReference type="GO" id="GO:0009272">
    <property type="term" value="P:fungal-type cell wall biogenesis"/>
    <property type="evidence" value="ECO:0007669"/>
    <property type="project" value="InterPro"/>
</dbReference>
<evidence type="ECO:0000259" key="26">
    <source>
        <dbReference type="PROSITE" id="PS50850"/>
    </source>
</evidence>
<keyword evidence="9" id="KW-0677">Repeat</keyword>
<dbReference type="SMART" id="SM00742">
    <property type="entry name" value="Hr1"/>
    <property type="match status" value="2"/>
</dbReference>
<dbReference type="InterPro" id="IPR008271">
    <property type="entry name" value="Ser/Thr_kinase_AS"/>
</dbReference>
<dbReference type="PROSITE" id="PS00107">
    <property type="entry name" value="PROTEIN_KINASE_ATP"/>
    <property type="match status" value="1"/>
</dbReference>
<evidence type="ECO:0000259" key="27">
    <source>
        <dbReference type="PROSITE" id="PS51285"/>
    </source>
</evidence>
<evidence type="ECO:0000256" key="13">
    <source>
        <dbReference type="ARBA" id="ARBA00022833"/>
    </source>
</evidence>
<keyword evidence="13" id="KW-0862">Zinc</keyword>
<feature type="compositionally biased region" description="Pro residues" evidence="21">
    <location>
        <begin position="1289"/>
        <end position="1302"/>
    </location>
</feature>
<dbReference type="InterPro" id="IPR051788">
    <property type="entry name" value="MFS_Transporter"/>
</dbReference>
<dbReference type="Pfam" id="PF00433">
    <property type="entry name" value="Pkinase_C"/>
    <property type="match status" value="1"/>
</dbReference>
<dbReference type="STRING" id="1441469.A0A1Q5Q7S4"/>
<evidence type="ECO:0000256" key="17">
    <source>
        <dbReference type="ARBA" id="ARBA00047272"/>
    </source>
</evidence>
<dbReference type="Pfam" id="PF00130">
    <property type="entry name" value="C1_1"/>
    <property type="match status" value="1"/>
</dbReference>
<sequence length="1611" mass="177152">MAAHLSALLEVTSPATVLRRNEQDIITTATSSNHELTDLQTSGFVTQRPGASASYSAANKISTQLDIERLPATPDAPLSERDAPVPPQPIASEVVASLSSPQRNKWRFMCACCMALSNGFSDSAPGALIPYIEDDFHIGYAIVSLVFVANAMGFITAAPMTHWLESRFGRARAAVSSQVPLAAGYLIIVCKPPFPAVVCGFFLIGLGIAVNLALNNVFLANLANATELLGINHGFYGIGGTLAPLIATALVSQGVHWTYFYIINLTLAVFNFFFAGWAFRGYEKDMPAQPLLAEQQRTGASPQEAEQQPAKRNLIGRALKTKTTLLGALFIFAYQGAEVSISGWIVSFLINYRNGDPAHVGYVSAGFWAGITMGRFVLSYPARRLGEKMAVFVLVAGAILFQIMCWLIPNIIGEAVAVAVIGLLLGPIYPCATVVLNRLLPRDIQTTSLGFVSAMGSSGGAVAPFVTGMLAQSLGTVVLHPWVQQQECASPEHIQNASHRGSSHPERCLAQSNVWRSGCRVQKAASAPWASLLGVSPTFSPSSSRAPTSTKQSLDYRGPSAHLSDQSKGSPGITVNMDGDEIIASVHRKIEREKALITAATNMRQSTDNPLVQQQVDANIRDGRKNIAYLEGRLRELQLRKGGAEASGAPQLPPLGDSSAGGYDAPPPPPKDLMHRDTGDYGDPGPGGYSQGGTGQMPSRAPFADPRPNAAIPKARPNYSKLDLIKYDTPYLGPKIQLMLSQLEFKLSVEKQYKAGIEKMSRLYQDEGDRKSRADAEGRRIESNQKIQLLKQALKRYEDLHVDIESSTDHADDDSINAPNMRKPLTGHLTLRVHAVQDVDHAATSRFSRGPETSVILKVEDTLKARTRATRNDRWTDETFNIDIDKANELELTVYDKPGDRQTPIGMLWIRISDIAEEMRRKKIESDLASNGWVSADKMAQGGPGRPDANMPTSPTGEQRSQFQQPSAAGGGNNIMIDSWFALEPVGRIHLTMSFAKQMKDRRPFDIGLNRQGAVRQRKEEVHEKQGHKFVAQQFYNIMRCALCGEFLKYGTGMQCEDCKYTCHRKCYVDVVTKCISKANYETDPDEEKINHRIPHRFENFANISANWCCHCGSLLPFGRKNAKKCSELQNAVLPATRTVPIWYLISAALKNPNPLKPPQPATRTMRDTVPAAPGSMKPPGYPKPSMDAVNAATTSYPPTQPTGSPKQELPPRVSSFEDAKKAAEVAIGGTRPIPQTTQDPRLGQPQQPPLPGYDPRVYSDVMKQEQPVPAHRPYPAAPPLPIVQSQPPTVPAVQPPPPKEPPAARGPRIGLDHFNFLAVLGKGNFGKVMLAETKATKKLYAIKVLKKEFIIENDEVEKTRVYFVMEYISGGDLMLHIQRGQFGLKRAQFYAAEVCLGLKYFHENGIIYRDLKLDNILLTLDGHIKIGDYGLCKDGMYYGSTTSTFCGTPEFMAPEILLDKKYGRAVDWWAFGVLIYQMLLQQSPFRGEDEDEIYDAILADEPLYPIHMPRDSVSILQKLLTREPELRLGSGPTDAQEIMSHAFFRNINWDDVYHKRIAPPFLPTISNATDTSNFDQEFTSVTPVLTPVQSVLSQAMQEEFRGFSYTADFV</sequence>
<dbReference type="InterPro" id="IPR037778">
    <property type="entry name" value="C2_fungal_PKC"/>
</dbReference>
<evidence type="ECO:0000256" key="16">
    <source>
        <dbReference type="ARBA" id="ARBA00023136"/>
    </source>
</evidence>
<dbReference type="PROSITE" id="PS50081">
    <property type="entry name" value="ZF_DAG_PE_2"/>
    <property type="match status" value="1"/>
</dbReference>
<dbReference type="InterPro" id="IPR017892">
    <property type="entry name" value="Pkinase_C"/>
</dbReference>
<feature type="transmembrane region" description="Helical" evidence="22">
    <location>
        <begin position="259"/>
        <end position="279"/>
    </location>
</feature>
<keyword evidence="16 22" id="KW-0472">Membrane</keyword>
<keyword evidence="7 22" id="KW-0812">Transmembrane</keyword>
<feature type="transmembrane region" description="Helical" evidence="22">
    <location>
        <begin position="415"/>
        <end position="436"/>
    </location>
</feature>
<feature type="transmembrane region" description="Helical" evidence="22">
    <location>
        <begin position="390"/>
        <end position="409"/>
    </location>
</feature>
<comment type="caution">
    <text evidence="29">The sequence shown here is derived from an EMBL/GenBank/DDBJ whole genome shotgun (WGS) entry which is preliminary data.</text>
</comment>
<evidence type="ECO:0000256" key="18">
    <source>
        <dbReference type="ARBA" id="ARBA00047470"/>
    </source>
</evidence>
<feature type="transmembrane region" description="Helical" evidence="22">
    <location>
        <begin position="325"/>
        <end position="347"/>
    </location>
</feature>
<feature type="compositionally biased region" description="Polar residues" evidence="21">
    <location>
        <begin position="951"/>
        <end position="967"/>
    </location>
</feature>
<feature type="domain" description="Major facilitator superfamily (MFS) profile" evidence="26">
    <location>
        <begin position="107"/>
        <end position="499"/>
    </location>
</feature>
<evidence type="ECO:0000313" key="29">
    <source>
        <dbReference type="EMBL" id="OKL56275.1"/>
    </source>
</evidence>
<evidence type="ECO:0000256" key="3">
    <source>
        <dbReference type="ARBA" id="ARBA00012429"/>
    </source>
</evidence>
<dbReference type="CDD" id="cd08689">
    <property type="entry name" value="C2_fungal_Pkc1p"/>
    <property type="match status" value="1"/>
</dbReference>
<dbReference type="CDD" id="cd20822">
    <property type="entry name" value="C1_ScPKC1-like_rpt1"/>
    <property type="match status" value="1"/>
</dbReference>
<dbReference type="InterPro" id="IPR017441">
    <property type="entry name" value="Protein_kinase_ATP_BS"/>
</dbReference>
<feature type="transmembrane region" description="Helical" evidence="22">
    <location>
        <begin position="194"/>
        <end position="214"/>
    </location>
</feature>
<dbReference type="GO" id="GO:0005524">
    <property type="term" value="F:ATP binding"/>
    <property type="evidence" value="ECO:0007669"/>
    <property type="project" value="UniProtKB-UniRule"/>
</dbReference>
<feature type="region of interest" description="Disordered" evidence="21">
    <location>
        <begin position="1153"/>
        <end position="1255"/>
    </location>
</feature>
<dbReference type="PANTHER" id="PTHR23514:SF6">
    <property type="entry name" value="MAJOR FACILITATOR SUPERFAMILY (MFS) PROFILE DOMAIN-CONTAINING PROTEIN"/>
    <property type="match status" value="1"/>
</dbReference>